<dbReference type="Pfam" id="PF01613">
    <property type="entry name" value="Flavin_Reduct"/>
    <property type="match status" value="1"/>
</dbReference>
<dbReference type="InterPro" id="IPR012349">
    <property type="entry name" value="Split_barrel_FMN-bd"/>
</dbReference>
<dbReference type="GO" id="GO:0016491">
    <property type="term" value="F:oxidoreductase activity"/>
    <property type="evidence" value="ECO:0007669"/>
    <property type="project" value="UniProtKB-KW"/>
</dbReference>
<evidence type="ECO:0000313" key="5">
    <source>
        <dbReference type="EMBL" id="MFC5768839.1"/>
    </source>
</evidence>
<reference evidence="6" key="1">
    <citation type="journal article" date="2019" name="Int. J. Syst. Evol. Microbiol.">
        <title>The Global Catalogue of Microorganisms (GCM) 10K type strain sequencing project: providing services to taxonomists for standard genome sequencing and annotation.</title>
        <authorList>
            <consortium name="The Broad Institute Genomics Platform"/>
            <consortium name="The Broad Institute Genome Sequencing Center for Infectious Disease"/>
            <person name="Wu L."/>
            <person name="Ma J."/>
        </authorList>
    </citation>
    <scope>NUCLEOTIDE SEQUENCE [LARGE SCALE GENOMIC DNA]</scope>
    <source>
        <strain evidence="6">SHR3</strain>
    </source>
</reference>
<protein>
    <submittedName>
        <fullName evidence="5">Flavin reductase family protein</fullName>
        <ecNumber evidence="5">1.5.1.-</ecNumber>
    </submittedName>
</protein>
<accession>A0ABW1AP29</accession>
<feature type="domain" description="Flavin reductase like" evidence="4">
    <location>
        <begin position="13"/>
        <end position="163"/>
    </location>
</feature>
<dbReference type="InterPro" id="IPR002563">
    <property type="entry name" value="Flavin_Rdtase-like_dom"/>
</dbReference>
<comment type="cofactor">
    <cofactor evidence="1">
        <name>FMN</name>
        <dbReference type="ChEBI" id="CHEBI:58210"/>
    </cofactor>
</comment>
<sequence>MAKIPLPLAEVYSLLEPGPVVLLTTSSAGVPNVMTLSWQTMLEFEPPLVGCVVSSRNHSFAALDATGECAINIPTARIADAVAGCGNTSGRNTDKFAAFGLTPQPASRVRAPLIAQCFASLECRVTDRSLVPRYDLFVLEVLAAWTDPELADHPTLHHRGYGAFMLAGETIRLPSKMR</sequence>
<gene>
    <name evidence="5" type="ORF">ACFPTN_05595</name>
</gene>
<keyword evidence="2" id="KW-0285">Flavoprotein</keyword>
<proteinExistence type="inferred from homology"/>
<dbReference type="EMBL" id="JBHSOG010000016">
    <property type="protein sequence ID" value="MFC5768839.1"/>
    <property type="molecule type" value="Genomic_DNA"/>
</dbReference>
<evidence type="ECO:0000313" key="6">
    <source>
        <dbReference type="Proteomes" id="UP001595974"/>
    </source>
</evidence>
<name>A0ABW1AP29_9RHOO</name>
<evidence type="ECO:0000256" key="1">
    <source>
        <dbReference type="ARBA" id="ARBA00001917"/>
    </source>
</evidence>
<dbReference type="SUPFAM" id="SSF50475">
    <property type="entry name" value="FMN-binding split barrel"/>
    <property type="match status" value="1"/>
</dbReference>
<dbReference type="EC" id="1.5.1.-" evidence="5"/>
<comment type="caution">
    <text evidence="5">The sequence shown here is derived from an EMBL/GenBank/DDBJ whole genome shotgun (WGS) entry which is preliminary data.</text>
</comment>
<dbReference type="PANTHER" id="PTHR43567">
    <property type="entry name" value="FLAVOREDOXIN-RELATED-RELATED"/>
    <property type="match status" value="1"/>
</dbReference>
<dbReference type="Proteomes" id="UP001595974">
    <property type="component" value="Unassembled WGS sequence"/>
</dbReference>
<organism evidence="5 6">
    <name type="scientific">Thauera sinica</name>
    <dbReference type="NCBI Taxonomy" id="2665146"/>
    <lineage>
        <taxon>Bacteria</taxon>
        <taxon>Pseudomonadati</taxon>
        <taxon>Pseudomonadota</taxon>
        <taxon>Betaproteobacteria</taxon>
        <taxon>Rhodocyclales</taxon>
        <taxon>Zoogloeaceae</taxon>
        <taxon>Thauera</taxon>
    </lineage>
</organism>
<dbReference type="PANTHER" id="PTHR43567:SF1">
    <property type="entry name" value="FLAVOREDOXIN"/>
    <property type="match status" value="1"/>
</dbReference>
<dbReference type="SMART" id="SM00903">
    <property type="entry name" value="Flavin_Reduct"/>
    <property type="match status" value="1"/>
</dbReference>
<evidence type="ECO:0000256" key="2">
    <source>
        <dbReference type="ARBA" id="ARBA00022630"/>
    </source>
</evidence>
<dbReference type="InterPro" id="IPR052174">
    <property type="entry name" value="Flavoredoxin"/>
</dbReference>
<keyword evidence="5" id="KW-0560">Oxidoreductase</keyword>
<dbReference type="Gene3D" id="2.30.110.10">
    <property type="entry name" value="Electron Transport, Fmn-binding Protein, Chain A"/>
    <property type="match status" value="1"/>
</dbReference>
<evidence type="ECO:0000256" key="3">
    <source>
        <dbReference type="ARBA" id="ARBA00038054"/>
    </source>
</evidence>
<keyword evidence="6" id="KW-1185">Reference proteome</keyword>
<comment type="similarity">
    <text evidence="3">Belongs to the flavoredoxin family.</text>
</comment>
<evidence type="ECO:0000259" key="4">
    <source>
        <dbReference type="SMART" id="SM00903"/>
    </source>
</evidence>
<dbReference type="RefSeq" id="WP_096451210.1">
    <property type="nucleotide sequence ID" value="NZ_JBHSOG010000016.1"/>
</dbReference>